<evidence type="ECO:0000313" key="2">
    <source>
        <dbReference type="EMBL" id="MBB4842125.1"/>
    </source>
</evidence>
<evidence type="ECO:0000313" key="3">
    <source>
        <dbReference type="Proteomes" id="UP000562027"/>
    </source>
</evidence>
<feature type="compositionally biased region" description="Basic and acidic residues" evidence="1">
    <location>
        <begin position="153"/>
        <end position="168"/>
    </location>
</feature>
<protein>
    <submittedName>
        <fullName evidence="2">FtsZ-interacting cell division protein ZipA</fullName>
    </submittedName>
</protein>
<feature type="compositionally biased region" description="Basic and acidic residues" evidence="1">
    <location>
        <begin position="194"/>
        <end position="204"/>
    </location>
</feature>
<reference evidence="2 3" key="1">
    <citation type="submission" date="2020-08" db="EMBL/GenBank/DDBJ databases">
        <title>Functional genomics of gut bacteria from endangered species of beetles.</title>
        <authorList>
            <person name="Carlos-Shanley C."/>
        </authorList>
    </citation>
    <scope>NUCLEOTIDE SEQUENCE [LARGE SCALE GENOMIC DNA]</scope>
    <source>
        <strain evidence="2 3">S00239</strain>
    </source>
</reference>
<dbReference type="RefSeq" id="WP_184296049.1">
    <property type="nucleotide sequence ID" value="NZ_JACHLP010000001.1"/>
</dbReference>
<keyword evidence="2" id="KW-0132">Cell division</keyword>
<name>A0A840L694_9BURK</name>
<dbReference type="EMBL" id="JACHLP010000001">
    <property type="protein sequence ID" value="MBB4842125.1"/>
    <property type="molecule type" value="Genomic_DNA"/>
</dbReference>
<gene>
    <name evidence="2" type="ORF">HNP55_000620</name>
</gene>
<sequence>MPFNALPRREGQDFRPGLGSCLLAALVGLLAPLAQAGETETERAQLGRARQEIEARFVRDSQVCESRFFVTSCLDEARARKQADLRPLQAREDALNTAERRARAQAQREDVQRRQSEFASEEARRRTEALLAPAVPASQVPRELRSARQPAADWRERELQKAADEARAARAAQQRRQQTHERELQIKSRQTQAEARKAQREQERGAQPPPLALPKPTAAELAAAARAASAGSAKP</sequence>
<keyword evidence="2" id="KW-0131">Cell cycle</keyword>
<comment type="caution">
    <text evidence="2">The sequence shown here is derived from an EMBL/GenBank/DDBJ whole genome shotgun (WGS) entry which is preliminary data.</text>
</comment>
<feature type="compositionally biased region" description="Low complexity" evidence="1">
    <location>
        <begin position="214"/>
        <end position="235"/>
    </location>
</feature>
<dbReference type="GO" id="GO:0051301">
    <property type="term" value="P:cell division"/>
    <property type="evidence" value="ECO:0007669"/>
    <property type="project" value="UniProtKB-KW"/>
</dbReference>
<dbReference type="Proteomes" id="UP000562027">
    <property type="component" value="Unassembled WGS sequence"/>
</dbReference>
<organism evidence="2 3">
    <name type="scientific">Roseateles oligotrophus</name>
    <dbReference type="NCBI Taxonomy" id="1769250"/>
    <lineage>
        <taxon>Bacteria</taxon>
        <taxon>Pseudomonadati</taxon>
        <taxon>Pseudomonadota</taxon>
        <taxon>Betaproteobacteria</taxon>
        <taxon>Burkholderiales</taxon>
        <taxon>Sphaerotilaceae</taxon>
        <taxon>Roseateles</taxon>
    </lineage>
</organism>
<feature type="region of interest" description="Disordered" evidence="1">
    <location>
        <begin position="95"/>
        <end position="235"/>
    </location>
</feature>
<evidence type="ECO:0000256" key="1">
    <source>
        <dbReference type="SAM" id="MobiDB-lite"/>
    </source>
</evidence>
<accession>A0A840L694</accession>
<keyword evidence="3" id="KW-1185">Reference proteome</keyword>
<feature type="compositionally biased region" description="Basic and acidic residues" evidence="1">
    <location>
        <begin position="95"/>
        <end position="128"/>
    </location>
</feature>
<proteinExistence type="predicted"/>
<dbReference type="AlphaFoldDB" id="A0A840L694"/>